<evidence type="ECO:0000313" key="1">
    <source>
        <dbReference type="EMBL" id="SEF74682.1"/>
    </source>
</evidence>
<protein>
    <submittedName>
        <fullName evidence="1">Uncharacterized protein</fullName>
    </submittedName>
</protein>
<evidence type="ECO:0000313" key="2">
    <source>
        <dbReference type="Proteomes" id="UP000236753"/>
    </source>
</evidence>
<accession>A0A1H5UI36</accession>
<sequence>MVVDFITTIVLDISVAIIGNIVDANGSLGLFSIRVLASPLEKNGDGQYLMEIL</sequence>
<dbReference type="EMBL" id="FNUX01000008">
    <property type="protein sequence ID" value="SEF74682.1"/>
    <property type="molecule type" value="Genomic_DNA"/>
</dbReference>
<dbReference type="AlphaFoldDB" id="A0A1H5UI36"/>
<gene>
    <name evidence="1" type="ORF">SAMN05216334_1089</name>
</gene>
<dbReference type="Proteomes" id="UP000236753">
    <property type="component" value="Unassembled WGS sequence"/>
</dbReference>
<reference evidence="1 2" key="1">
    <citation type="submission" date="2016-10" db="EMBL/GenBank/DDBJ databases">
        <authorList>
            <person name="de Groot N.N."/>
        </authorList>
    </citation>
    <scope>NUCLEOTIDE SEQUENCE [LARGE SCALE GENOMIC DNA]</scope>
    <source>
        <strain evidence="1 2">Nm13</strain>
    </source>
</reference>
<organism evidence="1 2">
    <name type="scientific">Nitrosomonas ureae</name>
    <dbReference type="NCBI Taxonomy" id="44577"/>
    <lineage>
        <taxon>Bacteria</taxon>
        <taxon>Pseudomonadati</taxon>
        <taxon>Pseudomonadota</taxon>
        <taxon>Betaproteobacteria</taxon>
        <taxon>Nitrosomonadales</taxon>
        <taxon>Nitrosomonadaceae</taxon>
        <taxon>Nitrosomonas</taxon>
    </lineage>
</organism>
<proteinExistence type="predicted"/>
<name>A0A1H5UI36_9PROT</name>